<keyword evidence="2" id="KW-1185">Reference proteome</keyword>
<evidence type="ECO:0000313" key="1">
    <source>
        <dbReference type="EMBL" id="KAG7085361.1"/>
    </source>
</evidence>
<dbReference type="EMBL" id="CM032191">
    <property type="protein sequence ID" value="KAG7085361.1"/>
    <property type="molecule type" value="Genomic_DNA"/>
</dbReference>
<dbReference type="Proteomes" id="UP001049176">
    <property type="component" value="Chromosome 11"/>
</dbReference>
<dbReference type="AlphaFoldDB" id="A0A9P7RJF0"/>
<sequence>MDRWMELDLGAGGTPTIPEELIDKILDLLWDDQEALKQSCLASRSFVRTCQKLIFECIWLEDIPSGGYLNGHLLTMAQRLGLLLRSTPHLALLINGLHIVSDCGNWLTRDKSLPFVLPLLVNLRRFYISNGKKNPDYIIIPYLPKAVQEALFATWRSPKLTHIGMGYIAFASFEDVLSVISQSSHSVRNIAICMVDGEDMEFDGQFNANHDSGINGQPVIPGPSSTRGIDSLTFTPCEDEHSAQFYTWLLNPKTNFSWSSLRKLHFHIGGQYTFEEDLSLFRHILTASPSIEELHISMYNSFGNAWTNSGPHEPVDISSIRVLHLVVDLIKSDLPILEWWCDNLTSALALESFEIYKDASVYSLPETPLDLVLVWKCLDEILSSADRDIKLKIRLILPYNGSFCLFTDDLRHCFPRMRDKGRLEVDCVDRVERHRRIAGLYWL</sequence>
<accession>A0A9P7RJF0</accession>
<dbReference type="GeneID" id="66072001"/>
<dbReference type="OrthoDB" id="2745898at2759"/>
<dbReference type="KEGG" id="more:E1B28_002925"/>
<gene>
    <name evidence="1" type="ORF">E1B28_002925</name>
</gene>
<protein>
    <submittedName>
        <fullName evidence="1">Uncharacterized protein</fullName>
    </submittedName>
</protein>
<reference evidence="1" key="1">
    <citation type="journal article" date="2021" name="Genome Biol. Evol.">
        <title>The assembled and annotated genome of the fairy-ring fungus Marasmius oreades.</title>
        <authorList>
            <person name="Hiltunen M."/>
            <person name="Ament-Velasquez S.L."/>
            <person name="Johannesson H."/>
        </authorList>
    </citation>
    <scope>NUCLEOTIDE SEQUENCE</scope>
    <source>
        <strain evidence="1">03SP1</strain>
    </source>
</reference>
<name>A0A9P7RJF0_9AGAR</name>
<comment type="caution">
    <text evidence="1">The sequence shown here is derived from an EMBL/GenBank/DDBJ whole genome shotgun (WGS) entry which is preliminary data.</text>
</comment>
<dbReference type="RefSeq" id="XP_043001832.1">
    <property type="nucleotide sequence ID" value="XM_043159878.1"/>
</dbReference>
<evidence type="ECO:0000313" key="2">
    <source>
        <dbReference type="Proteomes" id="UP001049176"/>
    </source>
</evidence>
<proteinExistence type="predicted"/>
<organism evidence="1 2">
    <name type="scientific">Marasmius oreades</name>
    <name type="common">fairy-ring Marasmius</name>
    <dbReference type="NCBI Taxonomy" id="181124"/>
    <lineage>
        <taxon>Eukaryota</taxon>
        <taxon>Fungi</taxon>
        <taxon>Dikarya</taxon>
        <taxon>Basidiomycota</taxon>
        <taxon>Agaricomycotina</taxon>
        <taxon>Agaricomycetes</taxon>
        <taxon>Agaricomycetidae</taxon>
        <taxon>Agaricales</taxon>
        <taxon>Marasmiineae</taxon>
        <taxon>Marasmiaceae</taxon>
        <taxon>Marasmius</taxon>
    </lineage>
</organism>